<dbReference type="InterPro" id="IPR024983">
    <property type="entry name" value="CHAT_dom"/>
</dbReference>
<sequence>MTPVILLAFANDKQNTGAGYLRGLTAERNAIRDALSKAEENGLCQVLVEPDATIDRIFDLFQNTTYRDRIAIFHYGGHADSYSLLLESASGATAAAHSEGLVNFLAKQKSLKLVFLNGCSSQKQSEELVAAGLPAVIGTSQSINDTVATGLASRFYKGMSAGMNVERAWTDAVDQIKTENGAENSKALFVESILGSPGEDQFPWKLYTGEGGTISKAWNLPEAANQPLFGLELPNTYYRKLPAAPYVGLRSFKQDEAAIFFGRGNDIRRLYTQLGREQPVILLSGKKGVGKSSLLAAGLAPRLESSYVVSYNDISGNNISDRLSSALDQLRDENGLEKLPPKDKSNLHEKIAELQKLISTVTGYAKDILQNELQQLIHLDGVERLNYYEQWINIEEKQVSPLSLFLTRYPLILRSGKHSLIFWSAYLKQKKLLSENLY</sequence>
<protein>
    <submittedName>
        <fullName evidence="3">CHAT domain-containing protein</fullName>
    </submittedName>
</protein>
<gene>
    <name evidence="3" type="ORF">IPP15_13495</name>
</gene>
<dbReference type="Pfam" id="PF20703">
    <property type="entry name" value="nSTAND1"/>
    <property type="match status" value="1"/>
</dbReference>
<dbReference type="AlphaFoldDB" id="A0A9D7XQU0"/>
<name>A0A9D7XQU0_9BACT</name>
<dbReference type="SUPFAM" id="SSF52540">
    <property type="entry name" value="P-loop containing nucleoside triphosphate hydrolases"/>
    <property type="match status" value="1"/>
</dbReference>
<dbReference type="EMBL" id="JADKGY010000019">
    <property type="protein sequence ID" value="MBK9983381.1"/>
    <property type="molecule type" value="Genomic_DNA"/>
</dbReference>
<dbReference type="InterPro" id="IPR049052">
    <property type="entry name" value="nSTAND1"/>
</dbReference>
<proteinExistence type="predicted"/>
<comment type="caution">
    <text evidence="3">The sequence shown here is derived from an EMBL/GenBank/DDBJ whole genome shotgun (WGS) entry which is preliminary data.</text>
</comment>
<feature type="domain" description="Novel STAND NTPase 1" evidence="2">
    <location>
        <begin position="245"/>
        <end position="356"/>
    </location>
</feature>
<reference evidence="3 4" key="1">
    <citation type="submission" date="2020-10" db="EMBL/GenBank/DDBJ databases">
        <title>Connecting structure to function with the recovery of over 1000 high-quality activated sludge metagenome-assembled genomes encoding full-length rRNA genes using long-read sequencing.</title>
        <authorList>
            <person name="Singleton C.M."/>
            <person name="Petriglieri F."/>
            <person name="Kristensen J.M."/>
            <person name="Kirkegaard R.H."/>
            <person name="Michaelsen T.Y."/>
            <person name="Andersen M.H."/>
            <person name="Karst S.M."/>
            <person name="Dueholm M.S."/>
            <person name="Nielsen P.H."/>
            <person name="Albertsen M."/>
        </authorList>
    </citation>
    <scope>NUCLEOTIDE SEQUENCE [LARGE SCALE GENOMIC DNA]</scope>
    <source>
        <strain evidence="3">Ribe_18-Q3-R11-54_MAXAC.273</strain>
    </source>
</reference>
<evidence type="ECO:0000259" key="1">
    <source>
        <dbReference type="Pfam" id="PF12770"/>
    </source>
</evidence>
<feature type="domain" description="CHAT" evidence="1">
    <location>
        <begin position="16"/>
        <end position="176"/>
    </location>
</feature>
<organism evidence="3 4">
    <name type="scientific">Candidatus Opimibacter skivensis</name>
    <dbReference type="NCBI Taxonomy" id="2982028"/>
    <lineage>
        <taxon>Bacteria</taxon>
        <taxon>Pseudomonadati</taxon>
        <taxon>Bacteroidota</taxon>
        <taxon>Saprospiria</taxon>
        <taxon>Saprospirales</taxon>
        <taxon>Saprospiraceae</taxon>
        <taxon>Candidatus Opimibacter</taxon>
    </lineage>
</organism>
<accession>A0A9D7XQU0</accession>
<dbReference type="Gene3D" id="3.40.50.300">
    <property type="entry name" value="P-loop containing nucleotide triphosphate hydrolases"/>
    <property type="match status" value="1"/>
</dbReference>
<dbReference type="InterPro" id="IPR027417">
    <property type="entry name" value="P-loop_NTPase"/>
</dbReference>
<dbReference type="Proteomes" id="UP000808337">
    <property type="component" value="Unassembled WGS sequence"/>
</dbReference>
<dbReference type="Pfam" id="PF12770">
    <property type="entry name" value="CHAT"/>
    <property type="match status" value="1"/>
</dbReference>
<evidence type="ECO:0000313" key="4">
    <source>
        <dbReference type="Proteomes" id="UP000808337"/>
    </source>
</evidence>
<evidence type="ECO:0000313" key="3">
    <source>
        <dbReference type="EMBL" id="MBK9983381.1"/>
    </source>
</evidence>
<evidence type="ECO:0000259" key="2">
    <source>
        <dbReference type="Pfam" id="PF20703"/>
    </source>
</evidence>